<feature type="transmembrane region" description="Helical" evidence="1">
    <location>
        <begin position="436"/>
        <end position="455"/>
    </location>
</feature>
<feature type="transmembrane region" description="Helical" evidence="1">
    <location>
        <begin position="267"/>
        <end position="288"/>
    </location>
</feature>
<feature type="domain" description="Predicted membrane protein YciQ-like C-terminal" evidence="4">
    <location>
        <begin position="306"/>
        <end position="542"/>
    </location>
</feature>
<gene>
    <name evidence="5" type="ORF">LAV01_14610</name>
</gene>
<dbReference type="Pfam" id="PF20990">
    <property type="entry name" value="DUF2207_C"/>
    <property type="match status" value="1"/>
</dbReference>
<dbReference type="InterPro" id="IPR018702">
    <property type="entry name" value="DUF2207"/>
</dbReference>
<proteinExistence type="predicted"/>
<keyword evidence="1" id="KW-0472">Membrane</keyword>
<feature type="transmembrane region" description="Helical" evidence="1">
    <location>
        <begin position="461"/>
        <end position="480"/>
    </location>
</feature>
<dbReference type="AlphaFoldDB" id="A0A510WTR9"/>
<evidence type="ECO:0000256" key="1">
    <source>
        <dbReference type="SAM" id="Phobius"/>
    </source>
</evidence>
<dbReference type="GeneID" id="29933830"/>
<keyword evidence="1" id="KW-0812">Transmembrane</keyword>
<dbReference type="InterPro" id="IPR048389">
    <property type="entry name" value="YciQ-like_C"/>
</dbReference>
<dbReference type="EMBL" id="BJUI01000034">
    <property type="protein sequence ID" value="GEK42629.1"/>
    <property type="molecule type" value="Genomic_DNA"/>
</dbReference>
<protein>
    <submittedName>
        <fullName evidence="5">Membrane protein</fullName>
    </submittedName>
</protein>
<evidence type="ECO:0000313" key="5">
    <source>
        <dbReference type="EMBL" id="GEK42629.1"/>
    </source>
</evidence>
<keyword evidence="6" id="KW-1185">Reference proteome</keyword>
<name>A0A510WTR9_9LACO</name>
<dbReference type="RefSeq" id="WP_057827596.1">
    <property type="nucleotide sequence ID" value="NZ_BAAACL010000007.1"/>
</dbReference>
<evidence type="ECO:0000256" key="2">
    <source>
        <dbReference type="SAM" id="SignalP"/>
    </source>
</evidence>
<feature type="domain" description="DUF2207" evidence="3">
    <location>
        <begin position="36"/>
        <end position="228"/>
    </location>
</feature>
<comment type="caution">
    <text evidence="5">The sequence shown here is derived from an EMBL/GenBank/DDBJ whole genome shotgun (WGS) entry which is preliminary data.</text>
</comment>
<evidence type="ECO:0000259" key="4">
    <source>
        <dbReference type="Pfam" id="PF20990"/>
    </source>
</evidence>
<accession>A0A510WTR9</accession>
<reference evidence="5 6" key="1">
    <citation type="submission" date="2019-07" db="EMBL/GenBank/DDBJ databases">
        <title>Whole genome shotgun sequence of Lactobacillus aviarius subsp. aviarius NBRC 102162.</title>
        <authorList>
            <person name="Hosoyama A."/>
            <person name="Uohara A."/>
            <person name="Ohji S."/>
            <person name="Ichikawa N."/>
        </authorList>
    </citation>
    <scope>NUCLEOTIDE SEQUENCE [LARGE SCALE GENOMIC DNA]</scope>
    <source>
        <strain evidence="5 6">NBRC 102162</strain>
    </source>
</reference>
<dbReference type="Pfam" id="PF09972">
    <property type="entry name" value="DUF2207"/>
    <property type="match status" value="1"/>
</dbReference>
<dbReference type="Proteomes" id="UP000321722">
    <property type="component" value="Unassembled WGS sequence"/>
</dbReference>
<evidence type="ECO:0000313" key="6">
    <source>
        <dbReference type="Proteomes" id="UP000321722"/>
    </source>
</evidence>
<keyword evidence="1" id="KW-1133">Transmembrane helix</keyword>
<feature type="chain" id="PRO_5022027424" evidence="2">
    <location>
        <begin position="30"/>
        <end position="611"/>
    </location>
</feature>
<organism evidence="5 6">
    <name type="scientific">Ligilactobacillus aviarius</name>
    <dbReference type="NCBI Taxonomy" id="1606"/>
    <lineage>
        <taxon>Bacteria</taxon>
        <taxon>Bacillati</taxon>
        <taxon>Bacillota</taxon>
        <taxon>Bacilli</taxon>
        <taxon>Lactobacillales</taxon>
        <taxon>Lactobacillaceae</taxon>
        <taxon>Ligilactobacillus</taxon>
    </lineage>
</organism>
<evidence type="ECO:0000259" key="3">
    <source>
        <dbReference type="Pfam" id="PF09972"/>
    </source>
</evidence>
<keyword evidence="2" id="KW-0732">Signal</keyword>
<sequence>MKKKSKRWLTILIVAFLGIIGLNFGHVHADDDDDYKINQMDVDVIILPNGDAEVTRSVLYDFENDFHGVYYRQELPGKGASGISVDLNYNDDDSKPHHLNVPINDSGKNNTCKVVQNNNLLKFRVYHEVSDNDLTVTYHYIIHGAVTNYKDAARLNWKVIGNHWDVPLHNVTINIWLPGKLPRKWAANYVWYHGPMFDYHATVNSDFNGVQIQNTKIPENDFVEADMLIPLSLMKDNSNKKDSFIIKKVVKQEKKISQNEAFRKYGGLYGIPLLMALFMIGEIIFLNWKGRKKKVVSWPHLSRIPHNFEIPAVSVPLAQMIWRKGDRPDGKAFSGYLLSLVAEHRISFDEQNGDYRISIHDDEWIQNYYQTNTADAKLLKSLFEDVGDGTSFTLKAIKDYDDISNLAEKFSDWQQDKIDQLQALDVFSEDENKIEYSLRLTLLHAIGIAILVAWVFEPFKIEWVTLAIPIVVLGIYYLYFKFLKWRLTANGKELYVKVVGFKKMIDDITHFDTAQMGDLTLWADVLPYATAFGNAKELSRKLRIDFGEDLGTSALYNYFYFTTMYIDVFSSAFHNVSVNSGSSWSAFDAWGDSFGGGSSGGFGGGSGGGAF</sequence>
<feature type="signal peptide" evidence="2">
    <location>
        <begin position="1"/>
        <end position="29"/>
    </location>
</feature>